<name>A0A0M7AA26_9HYPH</name>
<dbReference type="Proteomes" id="UP000053235">
    <property type="component" value="Unassembled WGS sequence"/>
</dbReference>
<dbReference type="RefSeq" id="WP_055672498.1">
    <property type="nucleotide sequence ID" value="NZ_CXWD01000011.1"/>
</dbReference>
<dbReference type="Pfam" id="PF00717">
    <property type="entry name" value="Peptidase_S24"/>
    <property type="match status" value="1"/>
</dbReference>
<protein>
    <recommendedName>
        <fullName evidence="1">Peptidase S24/S26A/S26B/S26C domain-containing protein</fullName>
    </recommendedName>
</protein>
<accession>A0A0M7AA26</accession>
<feature type="domain" description="Peptidase S24/S26A/S26B/S26C" evidence="1">
    <location>
        <begin position="117"/>
        <end position="204"/>
    </location>
</feature>
<dbReference type="STRING" id="388408.LAX5112_03000"/>
<dbReference type="InterPro" id="IPR036286">
    <property type="entry name" value="LexA/Signal_pep-like_sf"/>
</dbReference>
<dbReference type="Gene3D" id="2.10.109.10">
    <property type="entry name" value="Umud Fragment, subunit A"/>
    <property type="match status" value="1"/>
</dbReference>
<sequence>MLSHEKVWAAIDALASYNEMTPSGLAKRAGLDPTTFNRSKRFAGDGRPRWPSTESLAKILEATGESLKSFAGRVEAPEQRASTALSALPVAGFSNVHEENAFDTTGRPTGEHWETIVFPTDHTQNIFALEVSGDALLPLYREGDLIVVAPSAAVRRGDRIVLKPSEGGLAVYTLLKRTPKTLQVQTIGDNPENAALLHSAIEWTARIIWASQ</sequence>
<dbReference type="SUPFAM" id="SSF51306">
    <property type="entry name" value="LexA/Signal peptidase"/>
    <property type="match status" value="1"/>
</dbReference>
<dbReference type="AlphaFoldDB" id="A0A0M7AA26"/>
<evidence type="ECO:0000313" key="2">
    <source>
        <dbReference type="EMBL" id="CTQ71995.1"/>
    </source>
</evidence>
<reference evidence="3" key="1">
    <citation type="submission" date="2015-07" db="EMBL/GenBank/DDBJ databases">
        <authorList>
            <person name="Rodrigo-Torres Lidia"/>
            <person name="Arahal R.David."/>
        </authorList>
    </citation>
    <scope>NUCLEOTIDE SEQUENCE [LARGE SCALE GENOMIC DNA]</scope>
    <source>
        <strain evidence="3">CECT 5112</strain>
    </source>
</reference>
<dbReference type="InterPro" id="IPR039418">
    <property type="entry name" value="LexA-like"/>
</dbReference>
<dbReference type="CDD" id="cd06529">
    <property type="entry name" value="S24_LexA-like"/>
    <property type="match status" value="1"/>
</dbReference>
<evidence type="ECO:0000259" key="1">
    <source>
        <dbReference type="Pfam" id="PF00717"/>
    </source>
</evidence>
<dbReference type="EMBL" id="CXWD01000011">
    <property type="protein sequence ID" value="CTQ71995.1"/>
    <property type="molecule type" value="Genomic_DNA"/>
</dbReference>
<gene>
    <name evidence="2" type="ORF">LAX5112_03000</name>
</gene>
<proteinExistence type="predicted"/>
<keyword evidence="3" id="KW-1185">Reference proteome</keyword>
<evidence type="ECO:0000313" key="3">
    <source>
        <dbReference type="Proteomes" id="UP000053235"/>
    </source>
</evidence>
<organism evidence="2 3">
    <name type="scientific">Roseibium alexandrii</name>
    <dbReference type="NCBI Taxonomy" id="388408"/>
    <lineage>
        <taxon>Bacteria</taxon>
        <taxon>Pseudomonadati</taxon>
        <taxon>Pseudomonadota</taxon>
        <taxon>Alphaproteobacteria</taxon>
        <taxon>Hyphomicrobiales</taxon>
        <taxon>Stappiaceae</taxon>
        <taxon>Roseibium</taxon>
    </lineage>
</organism>
<dbReference type="InterPro" id="IPR015927">
    <property type="entry name" value="Peptidase_S24_S26A/B/C"/>
</dbReference>